<dbReference type="GO" id="GO:0005524">
    <property type="term" value="F:ATP binding"/>
    <property type="evidence" value="ECO:0007669"/>
    <property type="project" value="UniProtKB-KW"/>
</dbReference>
<keyword evidence="1" id="KW-0547">Nucleotide-binding</keyword>
<name>A0ABX0G7H1_9RHOB</name>
<feature type="non-terminal residue" evidence="1">
    <location>
        <position position="36"/>
    </location>
</feature>
<comment type="caution">
    <text evidence="1">The sequence shown here is derived from an EMBL/GenBank/DDBJ whole genome shotgun (WGS) entry which is preliminary data.</text>
</comment>
<proteinExistence type="predicted"/>
<protein>
    <submittedName>
        <fullName evidence="1">Phosphate ABC transporter ATP-binding protein</fullName>
    </submittedName>
</protein>
<keyword evidence="2" id="KW-1185">Reference proteome</keyword>
<dbReference type="EMBL" id="JAANHS010000006">
    <property type="protein sequence ID" value="NHB77156.1"/>
    <property type="molecule type" value="Genomic_DNA"/>
</dbReference>
<keyword evidence="1" id="KW-0067">ATP-binding</keyword>
<evidence type="ECO:0000313" key="2">
    <source>
        <dbReference type="Proteomes" id="UP001515660"/>
    </source>
</evidence>
<accession>A0ABX0G7H1</accession>
<gene>
    <name evidence="1" type="ORF">G8O29_10440</name>
</gene>
<reference evidence="1 2" key="1">
    <citation type="journal article" date="2022" name="Microorganisms">
        <title>Genome Sequence and Characterization of a Xanthorhodopsin-Containing, Aerobic Anoxygenic Phototrophic Rhodobacter Species, Isolated from Mesophilic Conditions at Yellowstone National Park.</title>
        <authorList>
            <person name="Kyndt J.A."/>
            <person name="Robertson S."/>
            <person name="Shoffstall I.B."/>
            <person name="Ramaley R.F."/>
            <person name="Meyer T.E."/>
        </authorList>
    </citation>
    <scope>NUCLEOTIDE SEQUENCE [LARGE SCALE GENOMIC DNA]</scope>
    <source>
        <strain evidence="1 2">M37P</strain>
    </source>
</reference>
<dbReference type="Proteomes" id="UP001515660">
    <property type="component" value="Unassembled WGS sequence"/>
</dbReference>
<sequence>MDDIRTAALASDTATAKISARGVQVHYGTTHALKDV</sequence>
<organism evidence="1 2">
    <name type="scientific">Rhodobacter calidifons</name>
    <dbReference type="NCBI Taxonomy" id="2715277"/>
    <lineage>
        <taxon>Bacteria</taxon>
        <taxon>Pseudomonadati</taxon>
        <taxon>Pseudomonadota</taxon>
        <taxon>Alphaproteobacteria</taxon>
        <taxon>Rhodobacterales</taxon>
        <taxon>Rhodobacter group</taxon>
        <taxon>Rhodobacter</taxon>
    </lineage>
</organism>
<evidence type="ECO:0000313" key="1">
    <source>
        <dbReference type="EMBL" id="NHB77156.1"/>
    </source>
</evidence>